<proteinExistence type="predicted"/>
<evidence type="ECO:0000313" key="3">
    <source>
        <dbReference type="Proteomes" id="UP000032930"/>
    </source>
</evidence>
<dbReference type="AlphaFoldDB" id="A0A0B6XAE4"/>
<sequence length="78" mass="9201">MQSDPCPYSYYYNKTPYQYTEGCLISIHLIYIRRKNNLLKKVKFPAPYGKKTKKGRVYSSTRPMENGSIKEPCAKNYH</sequence>
<reference evidence="2 3" key="1">
    <citation type="submission" date="2014-02" db="EMBL/GenBank/DDBJ databases">
        <authorList>
            <person name="Genoscope - CEA"/>
        </authorList>
    </citation>
    <scope>NUCLEOTIDE SEQUENCE [LARGE SCALE GENOMIC DNA]</scope>
    <source>
        <strain evidence="2 3">CS03</strain>
    </source>
</reference>
<dbReference type="EMBL" id="FO818637">
    <property type="protein sequence ID" value="CDM89708.1"/>
    <property type="molecule type" value="Genomic_DNA"/>
</dbReference>
<evidence type="ECO:0000256" key="1">
    <source>
        <dbReference type="SAM" id="MobiDB-lite"/>
    </source>
</evidence>
<dbReference type="Proteomes" id="UP000032930">
    <property type="component" value="Chromosome"/>
</dbReference>
<protein>
    <submittedName>
        <fullName evidence="2">Uncharacterized protein</fullName>
    </submittedName>
</protein>
<organism evidence="2 3">
    <name type="scientific">Xenorhabdus bovienii</name>
    <name type="common">Xenorhabdus nematophila subsp. bovienii</name>
    <dbReference type="NCBI Taxonomy" id="40576"/>
    <lineage>
        <taxon>Bacteria</taxon>
        <taxon>Pseudomonadati</taxon>
        <taxon>Pseudomonadota</taxon>
        <taxon>Gammaproteobacteria</taxon>
        <taxon>Enterobacterales</taxon>
        <taxon>Morganellaceae</taxon>
        <taxon>Xenorhabdus</taxon>
    </lineage>
</organism>
<gene>
    <name evidence="2" type="ORF">XBW1_2351</name>
</gene>
<name>A0A0B6XAE4_XENBV</name>
<feature type="region of interest" description="Disordered" evidence="1">
    <location>
        <begin position="50"/>
        <end position="78"/>
    </location>
</feature>
<dbReference type="KEGG" id="xbv:XBW1_2351"/>
<accession>A0A0B6XAE4</accession>
<evidence type="ECO:0000313" key="2">
    <source>
        <dbReference type="EMBL" id="CDM89708.1"/>
    </source>
</evidence>